<proteinExistence type="predicted"/>
<accession>A0ABN9A341</accession>
<reference evidence="1" key="1">
    <citation type="submission" date="2023-04" db="EMBL/GenBank/DDBJ databases">
        <authorList>
            <consortium name="ELIXIR-Norway"/>
        </authorList>
    </citation>
    <scope>NUCLEOTIDE SEQUENCE [LARGE SCALE GENOMIC DNA]</scope>
</reference>
<protein>
    <submittedName>
        <fullName evidence="1">Uncharacterized protein</fullName>
    </submittedName>
</protein>
<dbReference type="EMBL" id="OX460343">
    <property type="protein sequence ID" value="CAI9180675.1"/>
    <property type="molecule type" value="Genomic_DNA"/>
</dbReference>
<keyword evidence="2" id="KW-1185">Reference proteome</keyword>
<sequence>MGECLRPEASGSPGSHLTCTCPCSIVPPAVAILLVGLWGGCGDGPGGHRTGGCRLGVRRWDTSALCVGWAEVRAFDLNSKGRCSEPHKGPIVQTLGIKQHMTPQHRAVMNWDAGANPGTTPPA</sequence>
<evidence type="ECO:0000313" key="1">
    <source>
        <dbReference type="EMBL" id="CAI9180675.1"/>
    </source>
</evidence>
<organism evidence="1 2">
    <name type="scientific">Rangifer tarandus platyrhynchus</name>
    <name type="common">Svalbard reindeer</name>
    <dbReference type="NCBI Taxonomy" id="3082113"/>
    <lineage>
        <taxon>Eukaryota</taxon>
        <taxon>Metazoa</taxon>
        <taxon>Chordata</taxon>
        <taxon>Craniata</taxon>
        <taxon>Vertebrata</taxon>
        <taxon>Euteleostomi</taxon>
        <taxon>Mammalia</taxon>
        <taxon>Eutheria</taxon>
        <taxon>Laurasiatheria</taxon>
        <taxon>Artiodactyla</taxon>
        <taxon>Ruminantia</taxon>
        <taxon>Pecora</taxon>
        <taxon>Cervidae</taxon>
        <taxon>Odocoileinae</taxon>
        <taxon>Rangifer</taxon>
    </lineage>
</organism>
<dbReference type="Proteomes" id="UP001176941">
    <property type="component" value="Chromosome X"/>
</dbReference>
<gene>
    <name evidence="1" type="ORF">MRATA1EN1_LOCUS29637</name>
</gene>
<name>A0ABN9A341_RANTA</name>
<evidence type="ECO:0000313" key="2">
    <source>
        <dbReference type="Proteomes" id="UP001176941"/>
    </source>
</evidence>